<keyword evidence="4" id="KW-1185">Reference proteome</keyword>
<feature type="domain" description="Integrase catalytic" evidence="2">
    <location>
        <begin position="1"/>
        <end position="109"/>
    </location>
</feature>
<dbReference type="OrthoDB" id="6160105at2759"/>
<dbReference type="InterPro" id="IPR012337">
    <property type="entry name" value="RNaseH-like_sf"/>
</dbReference>
<dbReference type="PANTHER" id="PTHR37984">
    <property type="entry name" value="PROTEIN CBG26694"/>
    <property type="match status" value="1"/>
</dbReference>
<dbReference type="PROSITE" id="PS50994">
    <property type="entry name" value="INTEGRASE"/>
    <property type="match status" value="1"/>
</dbReference>
<dbReference type="InterPro" id="IPR036397">
    <property type="entry name" value="RNaseH_sf"/>
</dbReference>
<dbReference type="EMBL" id="LSMT01001062">
    <property type="protein sequence ID" value="PFX13129.1"/>
    <property type="molecule type" value="Genomic_DNA"/>
</dbReference>
<reference evidence="4" key="1">
    <citation type="journal article" date="2017" name="bioRxiv">
        <title>Comparative analysis of the genomes of Stylophora pistillata and Acropora digitifera provides evidence for extensive differences between species of corals.</title>
        <authorList>
            <person name="Voolstra C.R."/>
            <person name="Li Y."/>
            <person name="Liew Y.J."/>
            <person name="Baumgarten S."/>
            <person name="Zoccola D."/>
            <person name="Flot J.-F."/>
            <person name="Tambutte S."/>
            <person name="Allemand D."/>
            <person name="Aranda M."/>
        </authorList>
    </citation>
    <scope>NUCLEOTIDE SEQUENCE [LARGE SCALE GENOMIC DNA]</scope>
</reference>
<dbReference type="SUPFAM" id="SSF53098">
    <property type="entry name" value="Ribonuclease H-like"/>
    <property type="match status" value="1"/>
</dbReference>
<gene>
    <name evidence="3" type="ORF">AWC38_SpisGene22818</name>
</gene>
<proteinExistence type="predicted"/>
<accession>A0A2B4R8H5</accession>
<dbReference type="InterPro" id="IPR001584">
    <property type="entry name" value="Integrase_cat-core"/>
</dbReference>
<dbReference type="AlphaFoldDB" id="A0A2B4R8H5"/>
<dbReference type="GO" id="GO:0015074">
    <property type="term" value="P:DNA integration"/>
    <property type="evidence" value="ECO:0007669"/>
    <property type="project" value="InterPro"/>
</dbReference>
<dbReference type="PANTHER" id="PTHR37984:SF5">
    <property type="entry name" value="PROTEIN NYNRIN-LIKE"/>
    <property type="match status" value="1"/>
</dbReference>
<name>A0A2B4R8H5_STYPI</name>
<dbReference type="STRING" id="50429.A0A2B4R8H5"/>
<organism evidence="3 4">
    <name type="scientific">Stylophora pistillata</name>
    <name type="common">Smooth cauliflower coral</name>
    <dbReference type="NCBI Taxonomy" id="50429"/>
    <lineage>
        <taxon>Eukaryota</taxon>
        <taxon>Metazoa</taxon>
        <taxon>Cnidaria</taxon>
        <taxon>Anthozoa</taxon>
        <taxon>Hexacorallia</taxon>
        <taxon>Scleractinia</taxon>
        <taxon>Astrocoeniina</taxon>
        <taxon>Pocilloporidae</taxon>
        <taxon>Stylophora</taxon>
    </lineage>
</organism>
<evidence type="ECO:0000313" key="3">
    <source>
        <dbReference type="EMBL" id="PFX13129.1"/>
    </source>
</evidence>
<dbReference type="Gene3D" id="3.30.420.10">
    <property type="entry name" value="Ribonuclease H-like superfamily/Ribonuclease H"/>
    <property type="match status" value="1"/>
</dbReference>
<dbReference type="InterPro" id="IPR050951">
    <property type="entry name" value="Retrovirus_Pol_polyprotein"/>
</dbReference>
<evidence type="ECO:0000259" key="2">
    <source>
        <dbReference type="PROSITE" id="PS50994"/>
    </source>
</evidence>
<evidence type="ECO:0000256" key="1">
    <source>
        <dbReference type="SAM" id="MobiDB-lite"/>
    </source>
</evidence>
<protein>
    <submittedName>
        <fullName evidence="3">HERV-K-8p23.1 provirus ancestral Pol protein</fullName>
    </submittedName>
</protein>
<dbReference type="Proteomes" id="UP000225706">
    <property type="component" value="Unassembled WGS sequence"/>
</dbReference>
<sequence length="188" mass="20929">MKSLYARYGIPDEIVPDNMPFASKAFRNFASEWGFEVSTSSPRNPQSNGMSERALQTIKNLLRKAFEDGNDPYQKLRQRSDKQKVYYDQNAKPLPIIKEGETARKRKGKTWEPAIVTPQHTTPSSFMVTTPDGTAYRRNRCHLLPTDESPLMIAGPPTDLQATPLAEADPLVGVAPPDDAIPSLDPSN</sequence>
<evidence type="ECO:0000313" key="4">
    <source>
        <dbReference type="Proteomes" id="UP000225706"/>
    </source>
</evidence>
<comment type="caution">
    <text evidence="3">The sequence shown here is derived from an EMBL/GenBank/DDBJ whole genome shotgun (WGS) entry which is preliminary data.</text>
</comment>
<feature type="region of interest" description="Disordered" evidence="1">
    <location>
        <begin position="147"/>
        <end position="188"/>
    </location>
</feature>
<dbReference type="GO" id="GO:0003676">
    <property type="term" value="F:nucleic acid binding"/>
    <property type="evidence" value="ECO:0007669"/>
    <property type="project" value="InterPro"/>
</dbReference>